<reference evidence="2 3" key="1">
    <citation type="submission" date="2020-08" db="EMBL/GenBank/DDBJ databases">
        <title>Studying the diversity of plant-associated saprophytic bacteria and their role in host health and plant-pathogen interactions.</title>
        <authorList>
            <person name="Potnis N."/>
        </authorList>
    </citation>
    <scope>NUCLEOTIDE SEQUENCE [LARGE SCALE GENOMIC DNA]</scope>
    <source>
        <strain evidence="2 3">CFBP 7922</strain>
    </source>
</reference>
<gene>
    <name evidence="2" type="ORF">FHY32_003454</name>
</gene>
<evidence type="ECO:0000313" key="2">
    <source>
        <dbReference type="EMBL" id="MBB4725063.1"/>
    </source>
</evidence>
<feature type="region of interest" description="Disordered" evidence="1">
    <location>
        <begin position="81"/>
        <end position="117"/>
    </location>
</feature>
<evidence type="ECO:0000313" key="3">
    <source>
        <dbReference type="Proteomes" id="UP000576603"/>
    </source>
</evidence>
<dbReference type="EMBL" id="JACHNL010000008">
    <property type="protein sequence ID" value="MBB4725063.1"/>
    <property type="molecule type" value="Genomic_DNA"/>
</dbReference>
<accession>A0AAW3U7G4</accession>
<dbReference type="AlphaFoldDB" id="A0AAW3U7G4"/>
<protein>
    <recommendedName>
        <fullName evidence="4">DUF5666 domain-containing protein</fullName>
    </recommendedName>
</protein>
<comment type="caution">
    <text evidence="2">The sequence shown here is derived from an EMBL/GenBank/DDBJ whole genome shotgun (WGS) entry which is preliminary data.</text>
</comment>
<evidence type="ECO:0000256" key="1">
    <source>
        <dbReference type="SAM" id="MobiDB-lite"/>
    </source>
</evidence>
<proteinExistence type="predicted"/>
<sequence length="209" mass="22116">MHWVDPDFLPATRGTLARFLLNPKADIDGLLLTDGTEVHTPPHLSEALLKALKPGSALTVRGLKPRDVEMLVALAIDPEGGKRILDEGPHGPHAKPKPKPPGKPPGKPPKPEVAQHSGTITRLLHGPHGQVHGVLLDDAVTVRFPPHAGGDFAKQLVVGKPLVAEGETKATPHGVLIHAHALGGKAATLKQIEHPPHGPAHKPKPKPKH</sequence>
<name>A0AAW3U7G4_XANEU</name>
<organism evidence="2 3">
    <name type="scientific">Xanthomonas euvesicatoria</name>
    <dbReference type="NCBI Taxonomy" id="456327"/>
    <lineage>
        <taxon>Bacteria</taxon>
        <taxon>Pseudomonadati</taxon>
        <taxon>Pseudomonadota</taxon>
        <taxon>Gammaproteobacteria</taxon>
        <taxon>Lysobacterales</taxon>
        <taxon>Lysobacteraceae</taxon>
        <taxon>Xanthomonas</taxon>
    </lineage>
</organism>
<dbReference type="RefSeq" id="WP_184422462.1">
    <property type="nucleotide sequence ID" value="NZ_JACHNK010000008.1"/>
</dbReference>
<dbReference type="Proteomes" id="UP000576603">
    <property type="component" value="Unassembled WGS sequence"/>
</dbReference>
<feature type="compositionally biased region" description="Basic and acidic residues" evidence="1">
    <location>
        <begin position="81"/>
        <end position="90"/>
    </location>
</feature>
<evidence type="ECO:0008006" key="4">
    <source>
        <dbReference type="Google" id="ProtNLM"/>
    </source>
</evidence>